<evidence type="ECO:0000313" key="2">
    <source>
        <dbReference type="Proteomes" id="UP000295416"/>
    </source>
</evidence>
<dbReference type="OrthoDB" id="142218at2"/>
<proteinExistence type="predicted"/>
<accession>A0A4R2NU98</accession>
<organism evidence="1 2">
    <name type="scientific">Scopulibacillus darangshiensis</name>
    <dbReference type="NCBI Taxonomy" id="442528"/>
    <lineage>
        <taxon>Bacteria</taxon>
        <taxon>Bacillati</taxon>
        <taxon>Bacillota</taxon>
        <taxon>Bacilli</taxon>
        <taxon>Bacillales</taxon>
        <taxon>Sporolactobacillaceae</taxon>
        <taxon>Scopulibacillus</taxon>
    </lineage>
</organism>
<sequence length="70" mass="8115">MTTFTSFLESGNIIEHLLWLSSKEIRAIGIHTVFIKSRQLYDQYTMATQLTAQSFFNMTNIQAELTLKNK</sequence>
<gene>
    <name evidence="1" type="ORF">EV207_12153</name>
</gene>
<dbReference type="Proteomes" id="UP000295416">
    <property type="component" value="Unassembled WGS sequence"/>
</dbReference>
<dbReference type="AlphaFoldDB" id="A0A4R2NU98"/>
<evidence type="ECO:0000313" key="1">
    <source>
        <dbReference type="EMBL" id="TCP25623.1"/>
    </source>
</evidence>
<protein>
    <submittedName>
        <fullName evidence="1">Uncharacterized protein</fullName>
    </submittedName>
</protein>
<keyword evidence="2" id="KW-1185">Reference proteome</keyword>
<reference evidence="1 2" key="1">
    <citation type="submission" date="2019-03" db="EMBL/GenBank/DDBJ databases">
        <title>Genomic Encyclopedia of Type Strains, Phase IV (KMG-IV): sequencing the most valuable type-strain genomes for metagenomic binning, comparative biology and taxonomic classification.</title>
        <authorList>
            <person name="Goeker M."/>
        </authorList>
    </citation>
    <scope>NUCLEOTIDE SEQUENCE [LARGE SCALE GENOMIC DNA]</scope>
    <source>
        <strain evidence="1 2">DSM 19377</strain>
    </source>
</reference>
<dbReference type="RefSeq" id="WP_132746784.1">
    <property type="nucleotide sequence ID" value="NZ_SLXK01000021.1"/>
</dbReference>
<dbReference type="EMBL" id="SLXK01000021">
    <property type="protein sequence ID" value="TCP25623.1"/>
    <property type="molecule type" value="Genomic_DNA"/>
</dbReference>
<name>A0A4R2NU98_9BACL</name>
<comment type="caution">
    <text evidence="1">The sequence shown here is derived from an EMBL/GenBank/DDBJ whole genome shotgun (WGS) entry which is preliminary data.</text>
</comment>